<comment type="caution">
    <text evidence="9">The sequence shown here is derived from an EMBL/GenBank/DDBJ whole genome shotgun (WGS) entry which is preliminary data.</text>
</comment>
<keyword evidence="3 6" id="KW-1133">Transmembrane helix</keyword>
<dbReference type="Pfam" id="PF02010">
    <property type="entry name" value="REJ"/>
    <property type="match status" value="1"/>
</dbReference>
<feature type="transmembrane region" description="Helical" evidence="6">
    <location>
        <begin position="36"/>
        <end position="56"/>
    </location>
</feature>
<feature type="domain" description="PKD/REJ-like" evidence="8">
    <location>
        <begin position="1593"/>
        <end position="2009"/>
    </location>
</feature>
<dbReference type="Gene3D" id="2.60.220.50">
    <property type="match status" value="1"/>
</dbReference>
<organism evidence="9 10">
    <name type="scientific">Chytriomyces confervae</name>
    <dbReference type="NCBI Taxonomy" id="246404"/>
    <lineage>
        <taxon>Eukaryota</taxon>
        <taxon>Fungi</taxon>
        <taxon>Fungi incertae sedis</taxon>
        <taxon>Chytridiomycota</taxon>
        <taxon>Chytridiomycota incertae sedis</taxon>
        <taxon>Chytridiomycetes</taxon>
        <taxon>Chytridiales</taxon>
        <taxon>Chytriomycetaceae</taxon>
        <taxon>Chytriomyces</taxon>
    </lineage>
</organism>
<keyword evidence="4 6" id="KW-0472">Membrane</keyword>
<dbReference type="CDD" id="cd00761">
    <property type="entry name" value="Glyco_tranf_GTA_type"/>
    <property type="match status" value="1"/>
</dbReference>
<dbReference type="SUPFAM" id="SSF53448">
    <property type="entry name" value="Nucleotide-diphospho-sugar transferases"/>
    <property type="match status" value="1"/>
</dbReference>
<accession>A0A507FPY3</accession>
<evidence type="ECO:0000256" key="6">
    <source>
        <dbReference type="SAM" id="Phobius"/>
    </source>
</evidence>
<dbReference type="InterPro" id="IPR046338">
    <property type="entry name" value="GAIN_dom_sf"/>
</dbReference>
<sequence length="2441" mass="260454">MGARESDKREPLLELSETHPSATKSSTSIKSSTCSFSFKLTIAGLLLGGVAALYALSHCNGLDLSNQILNLYETLSGEYGSDHLNFACSGHGVKVGNKCLCDVGYAGHECLTALPSVTLQSKPESVCLVLDNFGPLGAESEPGIQHLGQNNAELAALLVKSGYSVTILYTGTENPQFSSVASRLSRKGITVTRLRATGLEFGDNFHESKSYAVYQHLMQSSSQYSHVYFESASGSGYYTLLAQSQGLFCTETVFINGMESLTVDAAARIESGDDRFIVTDLDSLKKDFLMRKSAELADVNIFSSDIVFDSVLSANWTLNKGTSQVLSKPIPISIQGPELASELITEVVFVGAMTHGGGLKLFCDAIDSIISEIHSTNTRVTFLNPSGAVQTYINDLKSSEYIELRSLNWDAFDVSWSIHTVADMDEIVLYLSKMGRLAIMPALNDPTASIAKALVQAKIPLVLSAQSAAVDVLSESDKANMVVSADSTSIASTVKSILAQTGAPTLKTAFVSKPNPICTLDAIPVAQTLPVVSVSNWIKLLESATPKQCNKAYDQLSEKPLVSVVLVHHNRHQLLKQAIASLEAQTYKNFEVILVDDGSTDAASLAYVRELSWTWWETKGWKVLFESNRYLGAARNTGAKAASGKFVLFLDDDDYSKPHHIETLVKVAINTKTDIVTGGHDVFNGRLRPSSARSNSRFLPLGQAPLAGMLQNVYGDSAFLVRRDYFIDVGGFTEDFGVGFEDYEFLARAALKGHKMQAVPESLHWYRHHGTTMSTSTNLKTNQLRMLRPYIESNPTASEQQRSVFANVQTVFFEKYGTAFDENPFAVRRDNSTGGNNGGGVIPDVPVLPVNPYITPCKAFFDATGASAIKISQQIVWSHKTRAACWNMGANTLPTLDDDNAIYLNVAVQPVYPNGSPAGSPILKLAPCEAKYSDVWNLLRVFVDKSTPKDFYKTLDSLDFTDADSYGYFNRPIIPPGSKFDDSVVGNVVPVLQQAWYKGKPLFYADFGEVSGSTKWKTVVSAGKLVNVAGAGPVVSDASPSSTGFYSVYAFDPTGVEKYQSNDFRSYQEFSFPHVPAYAASAEGTVHKELLNCPFITMDKSPKPATTHQTFLYGLEPEIAPKTAAVTVVLWGSLFKASSVVYVNGVQFTGAKKVLSSEYISITLDFSKFEGDSGSVKITVDDSIPYAIRYYSVSATVSAVTSATLYTKTPNKVLQISGFKIPVLSGAYCVFNFTEMGVAMPLTVTSPSSASCKLPLTGKSGTYSVQIAMAASKYDIPQLKYIQGNFYQFPLLPSKKALTVQVIAHGPIAVSAQFGDSGASIYVDLDSPTSIINHDKFKNDKTVSFMDTSYSLPCSAIFETEYAAGDATTSTRGKLSAVGQGDCFVQQLTGTRLKILLQSSFAAYDTHAIVPLNLLTVLQGSLWAENQLLCEPYLSTVTVSAPTVIPSPEISIVAPVFVPKCSGLFVPLDMTSTSGSAGRNYSESSLTVESASVGPTGAKEAMNAFLADFLQHFDTKAVCNIPIEMFWAGSESTYESFTFTLKLTNYLGGSDVQSVTVNIGQDSSLPYVTVTGVPQANAKVNQFQIFDAQVSQVCGVNKEVAIQWETDPSTCPGLATTVTTGSSQLVIPPNALGTSTTCSVTLKVKYADQEKWSVAPTVFKTADEILQVTAGSSRSIGASDQLVVEANFYSDSYKSSSDQQFLCAWNCIKGDTGFLCPDSVFGMMTGCVGNDLTAKLGGGAYEFNVVVTDKATGKLSSSPNPVSINVVSGKIPAVQILLPLATISPYSDKFALTAIVNPSTVNAAQNLKYSWSGCDDSSYSTLDFKDASNFLTDASSAQVLKFAPGVLLADTKYCVTLTVKDGSAVGTASTTFSTFEVPFGGICQLEKASVAEINQPLQYSCPYWAVDPSAQPLNFKFFVRGQGQMAWTQVSPTSRSAQIQSVFTSGSYDIRVTVLDKYGSTITGVASSFAASVDPTLKANAGSLQCSSTVCTLLKNAITVFGQTKNSGEAARAIGAAALQVDVESPDFGTILDLLGNFTSSVYIDTAATGPFLASILQSIAGQRYKMPDSFVDDFLTLAGTIVSRISESGKLETPRNCVGVLSAESLFLALDQILGTFSNLKSKNDKRSGAILTFNTALDELEACFARNKAPQEIPYQFKAGFISRSVGSTFAGLNAKLCEFSVAGSGVQTSDSIISYSCGTKSSMGYPGTKQGKNEIVGVDDTIQDLTIRNSQGVDIGSKQANISIPISPSFDNAFSVSNSKGMFEAVCAWYKPSGEWSQEGCTTLSVSQGLVSCSCNHLTDFVVGAVQIGDEAGPAGGLSAGLIVACVVGALALVVATAGTVMHLKKQAANKANLPAEGSLLPTSCPPPVPMDANAAAISPAPELKPSVKPILEGVAVAAAVAATAVMAAAVAGAPSMRPLPSYARPPSYEYHMSNMGR</sequence>
<name>A0A507FPY3_9FUNG</name>
<proteinExistence type="predicted"/>
<evidence type="ECO:0000256" key="4">
    <source>
        <dbReference type="ARBA" id="ARBA00023136"/>
    </source>
</evidence>
<evidence type="ECO:0000313" key="10">
    <source>
        <dbReference type="Proteomes" id="UP000320333"/>
    </source>
</evidence>
<protein>
    <submittedName>
        <fullName evidence="9">Uncharacterized protein</fullName>
    </submittedName>
</protein>
<dbReference type="PANTHER" id="PTHR22916">
    <property type="entry name" value="GLYCOSYLTRANSFERASE"/>
    <property type="match status" value="1"/>
</dbReference>
<evidence type="ECO:0000256" key="2">
    <source>
        <dbReference type="ARBA" id="ARBA00022692"/>
    </source>
</evidence>
<dbReference type="PANTHER" id="PTHR22916:SF30">
    <property type="entry name" value="IPT_TIG DOMAIN-CONTAINING PROTEIN"/>
    <property type="match status" value="1"/>
</dbReference>
<reference evidence="9 10" key="1">
    <citation type="journal article" date="2019" name="Sci. Rep.">
        <title>Comparative genomics of chytrid fungi reveal insights into the obligate biotrophic and pathogenic lifestyle of Synchytrium endobioticum.</title>
        <authorList>
            <person name="van de Vossenberg B.T.L.H."/>
            <person name="Warris S."/>
            <person name="Nguyen H.D.T."/>
            <person name="van Gent-Pelzer M.P.E."/>
            <person name="Joly D.L."/>
            <person name="van de Geest H.C."/>
            <person name="Bonants P.J.M."/>
            <person name="Smith D.S."/>
            <person name="Levesque C.A."/>
            <person name="van der Lee T.A.J."/>
        </authorList>
    </citation>
    <scope>NUCLEOTIDE SEQUENCE [LARGE SCALE GENOMIC DNA]</scope>
    <source>
        <strain evidence="9 10">CBS 675.73</strain>
    </source>
</reference>
<feature type="region of interest" description="Disordered" evidence="5">
    <location>
        <begin position="1"/>
        <end position="29"/>
    </location>
</feature>
<dbReference type="Pfam" id="PF01825">
    <property type="entry name" value="GPS"/>
    <property type="match status" value="1"/>
</dbReference>
<dbReference type="InterPro" id="IPR002859">
    <property type="entry name" value="PKD/REJ-like"/>
</dbReference>
<keyword evidence="10" id="KW-1185">Reference proteome</keyword>
<dbReference type="InterPro" id="IPR001173">
    <property type="entry name" value="Glyco_trans_2-like"/>
</dbReference>
<feature type="transmembrane region" description="Helical" evidence="6">
    <location>
        <begin position="2321"/>
        <end position="2344"/>
    </location>
</feature>
<dbReference type="Proteomes" id="UP000320333">
    <property type="component" value="Unassembled WGS sequence"/>
</dbReference>
<comment type="subcellular location">
    <subcellularLocation>
        <location evidence="1">Membrane</location>
    </subcellularLocation>
</comment>
<feature type="compositionally biased region" description="Basic and acidic residues" evidence="5">
    <location>
        <begin position="1"/>
        <end position="12"/>
    </location>
</feature>
<feature type="domain" description="Glycosyltransferase 2-like" evidence="7">
    <location>
        <begin position="563"/>
        <end position="728"/>
    </location>
</feature>
<evidence type="ECO:0000256" key="3">
    <source>
        <dbReference type="ARBA" id="ARBA00022989"/>
    </source>
</evidence>
<dbReference type="InterPro" id="IPR000203">
    <property type="entry name" value="GPS"/>
</dbReference>
<dbReference type="OrthoDB" id="3784at2759"/>
<feature type="transmembrane region" description="Helical" evidence="6">
    <location>
        <begin position="2397"/>
        <end position="2417"/>
    </location>
</feature>
<dbReference type="GO" id="GO:0016020">
    <property type="term" value="C:membrane"/>
    <property type="evidence" value="ECO:0007669"/>
    <property type="project" value="UniProtKB-SubCell"/>
</dbReference>
<dbReference type="STRING" id="246404.A0A507FPY3"/>
<gene>
    <name evidence="9" type="ORF">CcCBS67573_g00190</name>
</gene>
<dbReference type="Pfam" id="PF00535">
    <property type="entry name" value="Glycos_transf_2"/>
    <property type="match status" value="1"/>
</dbReference>
<evidence type="ECO:0000259" key="8">
    <source>
        <dbReference type="Pfam" id="PF02010"/>
    </source>
</evidence>
<dbReference type="SMART" id="SM00303">
    <property type="entry name" value="GPS"/>
    <property type="match status" value="1"/>
</dbReference>
<evidence type="ECO:0000256" key="5">
    <source>
        <dbReference type="SAM" id="MobiDB-lite"/>
    </source>
</evidence>
<evidence type="ECO:0000256" key="1">
    <source>
        <dbReference type="ARBA" id="ARBA00004370"/>
    </source>
</evidence>
<dbReference type="Gene3D" id="3.90.550.10">
    <property type="entry name" value="Spore Coat Polysaccharide Biosynthesis Protein SpsA, Chain A"/>
    <property type="match status" value="1"/>
</dbReference>
<evidence type="ECO:0000259" key="7">
    <source>
        <dbReference type="Pfam" id="PF00535"/>
    </source>
</evidence>
<evidence type="ECO:0000313" key="9">
    <source>
        <dbReference type="EMBL" id="TPX78479.1"/>
    </source>
</evidence>
<keyword evidence="2 6" id="KW-0812">Transmembrane</keyword>
<dbReference type="InterPro" id="IPR029044">
    <property type="entry name" value="Nucleotide-diphossugar_trans"/>
</dbReference>
<dbReference type="EMBL" id="QEAP01000003">
    <property type="protein sequence ID" value="TPX78479.1"/>
    <property type="molecule type" value="Genomic_DNA"/>
</dbReference>